<evidence type="ECO:0000313" key="1">
    <source>
        <dbReference type="EMBL" id="GAF90033.1"/>
    </source>
</evidence>
<proteinExistence type="predicted"/>
<gene>
    <name evidence="1" type="ORF">S01H1_25487</name>
</gene>
<feature type="non-terminal residue" evidence="1">
    <location>
        <position position="73"/>
    </location>
</feature>
<organism evidence="1">
    <name type="scientific">marine sediment metagenome</name>
    <dbReference type="NCBI Taxonomy" id="412755"/>
    <lineage>
        <taxon>unclassified sequences</taxon>
        <taxon>metagenomes</taxon>
        <taxon>ecological metagenomes</taxon>
    </lineage>
</organism>
<reference evidence="1" key="1">
    <citation type="journal article" date="2014" name="Front. Microbiol.">
        <title>High frequency of phylogenetically diverse reductive dehalogenase-homologous genes in deep subseafloor sedimentary metagenomes.</title>
        <authorList>
            <person name="Kawai M."/>
            <person name="Futagami T."/>
            <person name="Toyoda A."/>
            <person name="Takaki Y."/>
            <person name="Nishi S."/>
            <person name="Hori S."/>
            <person name="Arai W."/>
            <person name="Tsubouchi T."/>
            <person name="Morono Y."/>
            <person name="Uchiyama I."/>
            <person name="Ito T."/>
            <person name="Fujiyama A."/>
            <person name="Inagaki F."/>
            <person name="Takami H."/>
        </authorList>
    </citation>
    <scope>NUCLEOTIDE SEQUENCE</scope>
    <source>
        <strain evidence="1">Expedition CK06-06</strain>
    </source>
</reference>
<accession>X0T984</accession>
<dbReference type="EMBL" id="BARS01015400">
    <property type="protein sequence ID" value="GAF90033.1"/>
    <property type="molecule type" value="Genomic_DNA"/>
</dbReference>
<sequence length="73" mass="8307">MKMRNRNLYASVTLILIFVIGFASDVVALNYSFSFITNEEIVWKCNTCDINKMNNLFGDNWSNGGFFENLGQG</sequence>
<dbReference type="AlphaFoldDB" id="X0T984"/>
<comment type="caution">
    <text evidence="1">The sequence shown here is derived from an EMBL/GenBank/DDBJ whole genome shotgun (WGS) entry which is preliminary data.</text>
</comment>
<name>X0T984_9ZZZZ</name>
<protein>
    <submittedName>
        <fullName evidence="1">Uncharacterized protein</fullName>
    </submittedName>
</protein>